<keyword evidence="5 9" id="KW-1133">Transmembrane helix</keyword>
<organism evidence="10 11">
    <name type="scientific">Microcystis aeruginosa NIES-44</name>
    <dbReference type="NCBI Taxonomy" id="449439"/>
    <lineage>
        <taxon>Bacteria</taxon>
        <taxon>Bacillati</taxon>
        <taxon>Cyanobacteriota</taxon>
        <taxon>Cyanophyceae</taxon>
        <taxon>Oscillatoriophycideae</taxon>
        <taxon>Chroococcales</taxon>
        <taxon>Microcystaceae</taxon>
        <taxon>Microcystis</taxon>
    </lineage>
</organism>
<sequence length="399" mass="46050">MPWNRVNQWVEKRSLGALESAYQRALKIKAIEDKHFGGQKISPAALGGKSVYDYFQSTLERELLQIRLDLTQVRLGNFINPQTNPENNNILETLKVIEDIIGKYRLDLEELLPPLPNNQTPNLPKANLTGDTSRDKTNQTISPATGNKFFNFQQELTPEYEQTVIKQLRTLRQQQRIAIRFILIIILVPLLVQVISRNFVFSPILNYFGVDRAKISEVYISQEIGEKYLREFARLQEIEEIKHVLGVVKAGHESEENFREQVQELFKEAGYESQDGWKNLLSDITGLIAFIAILIFGRQQLAITRAYVSRYFLSLNDITKAFIFILFTDIFVGFHSAEGWTVILETLFRHFGWRENITFISLFVATVPVILDTIFKLLIFNYLTRKSPTAATILEKMNQ</sequence>
<evidence type="ECO:0000256" key="8">
    <source>
        <dbReference type="SAM" id="MobiDB-lite"/>
    </source>
</evidence>
<evidence type="ECO:0000256" key="2">
    <source>
        <dbReference type="ARBA" id="ARBA00022448"/>
    </source>
</evidence>
<evidence type="ECO:0000313" key="11">
    <source>
        <dbReference type="Proteomes" id="UP000030321"/>
    </source>
</evidence>
<dbReference type="EMBL" id="BBPA01000010">
    <property type="protein sequence ID" value="GAL91729.1"/>
    <property type="molecule type" value="Genomic_DNA"/>
</dbReference>
<reference evidence="11" key="1">
    <citation type="journal article" date="2015" name="Genome">
        <title>Whole Genome Sequence of the Non-Microcystin-Producing Microcystis aeruginosa Strain NIES-44.</title>
        <authorList>
            <person name="Okano K."/>
            <person name="Miyata N."/>
            <person name="Ozaki Y."/>
        </authorList>
    </citation>
    <scope>NUCLEOTIDE SEQUENCE [LARGE SCALE GENOMIC DNA]</scope>
    <source>
        <strain evidence="11">NIES-44</strain>
    </source>
</reference>
<dbReference type="PANTHER" id="PTHR33650:SF2">
    <property type="entry name" value="CHLOROPLAST ENVELOPE MEMBRANE PROTEIN"/>
    <property type="match status" value="1"/>
</dbReference>
<dbReference type="Proteomes" id="UP000030321">
    <property type="component" value="Unassembled WGS sequence"/>
</dbReference>
<dbReference type="Pfam" id="PF03040">
    <property type="entry name" value="CemA"/>
    <property type="match status" value="1"/>
</dbReference>
<evidence type="ECO:0000256" key="9">
    <source>
        <dbReference type="SAM" id="Phobius"/>
    </source>
</evidence>
<comment type="caution">
    <text evidence="10">The sequence shown here is derived from an EMBL/GenBank/DDBJ whole genome shotgun (WGS) entry which is preliminary data.</text>
</comment>
<feature type="transmembrane region" description="Helical" evidence="9">
    <location>
        <begin position="280"/>
        <end position="297"/>
    </location>
</feature>
<evidence type="ECO:0000256" key="3">
    <source>
        <dbReference type="ARBA" id="ARBA00022692"/>
    </source>
</evidence>
<name>A0A0A1VQ25_MICAE</name>
<keyword evidence="2" id="KW-0813">Transport</keyword>
<evidence type="ECO:0000256" key="4">
    <source>
        <dbReference type="ARBA" id="ARBA00022781"/>
    </source>
</evidence>
<accession>A0A0A1VQ25</accession>
<protein>
    <submittedName>
        <fullName evidence="10">Membrane protein PxcA</fullName>
    </submittedName>
</protein>
<dbReference type="RefSeq" id="WP_045357006.1">
    <property type="nucleotide sequence ID" value="NZ_BBPA01000010.1"/>
</dbReference>
<keyword evidence="6" id="KW-0406">Ion transport</keyword>
<dbReference type="AlphaFoldDB" id="A0A0A1VQ25"/>
<gene>
    <name evidence="10" type="ORF">N44_00017</name>
</gene>
<keyword evidence="7 9" id="KW-0472">Membrane</keyword>
<feature type="transmembrane region" description="Helical" evidence="9">
    <location>
        <begin position="177"/>
        <end position="196"/>
    </location>
</feature>
<evidence type="ECO:0000256" key="1">
    <source>
        <dbReference type="ARBA" id="ARBA00004141"/>
    </source>
</evidence>
<dbReference type="InterPro" id="IPR004282">
    <property type="entry name" value="CemA"/>
</dbReference>
<dbReference type="GO" id="GO:1902600">
    <property type="term" value="P:proton transmembrane transport"/>
    <property type="evidence" value="ECO:0007669"/>
    <property type="project" value="UniProtKB-KW"/>
</dbReference>
<comment type="subcellular location">
    <subcellularLocation>
        <location evidence="1">Membrane</location>
        <topology evidence="1">Multi-pass membrane protein</topology>
    </subcellularLocation>
</comment>
<dbReference type="NCBIfam" id="NF002704">
    <property type="entry name" value="PRK02507.1-2"/>
    <property type="match status" value="1"/>
</dbReference>
<evidence type="ECO:0000256" key="7">
    <source>
        <dbReference type="ARBA" id="ARBA00023136"/>
    </source>
</evidence>
<keyword evidence="3 9" id="KW-0812">Transmembrane</keyword>
<evidence type="ECO:0000313" key="10">
    <source>
        <dbReference type="EMBL" id="GAL91729.1"/>
    </source>
</evidence>
<dbReference type="PANTHER" id="PTHR33650">
    <property type="entry name" value="CHLOROPLAST ENVELOPE MEMBRANE PROTEIN-RELATED"/>
    <property type="match status" value="1"/>
</dbReference>
<feature type="transmembrane region" description="Helical" evidence="9">
    <location>
        <begin position="357"/>
        <end position="379"/>
    </location>
</feature>
<evidence type="ECO:0000256" key="5">
    <source>
        <dbReference type="ARBA" id="ARBA00022989"/>
    </source>
</evidence>
<proteinExistence type="predicted"/>
<feature type="transmembrane region" description="Helical" evidence="9">
    <location>
        <begin position="318"/>
        <end position="337"/>
    </location>
</feature>
<keyword evidence="4" id="KW-0375">Hydrogen ion transport</keyword>
<evidence type="ECO:0000256" key="6">
    <source>
        <dbReference type="ARBA" id="ARBA00023065"/>
    </source>
</evidence>
<dbReference type="GO" id="GO:0016020">
    <property type="term" value="C:membrane"/>
    <property type="evidence" value="ECO:0007669"/>
    <property type="project" value="UniProtKB-SubCell"/>
</dbReference>
<feature type="region of interest" description="Disordered" evidence="8">
    <location>
        <begin position="118"/>
        <end position="140"/>
    </location>
</feature>